<dbReference type="EMBL" id="CM000586">
    <property type="protein sequence ID" value="EWG51196.1"/>
    <property type="molecule type" value="Genomic_DNA"/>
</dbReference>
<dbReference type="Proteomes" id="UP000009096">
    <property type="component" value="Chromosome 9"/>
</dbReference>
<dbReference type="GeneID" id="30073641"/>
<evidence type="ECO:0000313" key="3">
    <source>
        <dbReference type="Proteomes" id="UP000009096"/>
    </source>
</evidence>
<accession>W7MJG2</accession>
<feature type="region of interest" description="Disordered" evidence="1">
    <location>
        <begin position="38"/>
        <end position="64"/>
    </location>
</feature>
<organism evidence="2 3">
    <name type="scientific">Gibberella moniliformis (strain M3125 / FGSC 7600)</name>
    <name type="common">Maize ear and stalk rot fungus</name>
    <name type="synonym">Fusarium verticillioides</name>
    <dbReference type="NCBI Taxonomy" id="334819"/>
    <lineage>
        <taxon>Eukaryota</taxon>
        <taxon>Fungi</taxon>
        <taxon>Dikarya</taxon>
        <taxon>Ascomycota</taxon>
        <taxon>Pezizomycotina</taxon>
        <taxon>Sordariomycetes</taxon>
        <taxon>Hypocreomycetidae</taxon>
        <taxon>Hypocreales</taxon>
        <taxon>Nectriaceae</taxon>
        <taxon>Fusarium</taxon>
        <taxon>Fusarium fujikuroi species complex</taxon>
    </lineage>
</organism>
<evidence type="ECO:0000313" key="2">
    <source>
        <dbReference type="EMBL" id="EWG51196.1"/>
    </source>
</evidence>
<reference evidence="2 3" key="1">
    <citation type="journal article" date="2010" name="Nature">
        <title>Comparative genomics reveals mobile pathogenicity chromosomes in Fusarium.</title>
        <authorList>
            <person name="Ma L.J."/>
            <person name="van der Does H.C."/>
            <person name="Borkovich K.A."/>
            <person name="Coleman J.J."/>
            <person name="Daboussi M.J."/>
            <person name="Di Pietro A."/>
            <person name="Dufresne M."/>
            <person name="Freitag M."/>
            <person name="Grabherr M."/>
            <person name="Henrissat B."/>
            <person name="Houterman P.M."/>
            <person name="Kang S."/>
            <person name="Shim W.B."/>
            <person name="Woloshuk C."/>
            <person name="Xie X."/>
            <person name="Xu J.R."/>
            <person name="Antoniw J."/>
            <person name="Baker S.E."/>
            <person name="Bluhm B.H."/>
            <person name="Breakspear A."/>
            <person name="Brown D.W."/>
            <person name="Butchko R.A."/>
            <person name="Chapman S."/>
            <person name="Coulson R."/>
            <person name="Coutinho P.M."/>
            <person name="Danchin E.G."/>
            <person name="Diener A."/>
            <person name="Gale L.R."/>
            <person name="Gardiner D.M."/>
            <person name="Goff S."/>
            <person name="Hammond-Kosack K.E."/>
            <person name="Hilburn K."/>
            <person name="Hua-Van A."/>
            <person name="Jonkers W."/>
            <person name="Kazan K."/>
            <person name="Kodira C.D."/>
            <person name="Koehrsen M."/>
            <person name="Kumar L."/>
            <person name="Lee Y.H."/>
            <person name="Li L."/>
            <person name="Manners J.M."/>
            <person name="Miranda-Saavedra D."/>
            <person name="Mukherjee M."/>
            <person name="Park G."/>
            <person name="Park J."/>
            <person name="Park S.Y."/>
            <person name="Proctor R.H."/>
            <person name="Regev A."/>
            <person name="Ruiz-Roldan M.C."/>
            <person name="Sain D."/>
            <person name="Sakthikumar S."/>
            <person name="Sykes S."/>
            <person name="Schwartz D.C."/>
            <person name="Turgeon B.G."/>
            <person name="Wapinski I."/>
            <person name="Yoder O."/>
            <person name="Young S."/>
            <person name="Zeng Q."/>
            <person name="Zhou S."/>
            <person name="Galagan J."/>
            <person name="Cuomo C.A."/>
            <person name="Kistler H.C."/>
            <person name="Rep M."/>
        </authorList>
    </citation>
    <scope>NUCLEOTIDE SEQUENCE [LARGE SCALE GENOMIC DNA]</scope>
    <source>
        <strain evidence="3">M3125 / FGSC 7600</strain>
    </source>
</reference>
<dbReference type="VEuPathDB" id="FungiDB:FVEG_16765"/>
<keyword evidence="3" id="KW-1185">Reference proteome</keyword>
<proteinExistence type="predicted"/>
<protein>
    <submittedName>
        <fullName evidence="2">Uncharacterized protein</fullName>
    </submittedName>
</protein>
<dbReference type="OrthoDB" id="3431997at2759"/>
<sequence length="127" mass="14320">MQVGQGAGRHIERLERRRPYNSEVQNVGESRYGWKLVRLDHGAEEPNNGNPSDEPDQGNKITNNGHEVVAVWTGSGDWKSMHNTGPFQLIGSGATRELGMQWKTMSLVSCLCFWKKTMRDSTNITFN</sequence>
<dbReference type="STRING" id="334819.W7MJG2"/>
<feature type="region of interest" description="Disordered" evidence="1">
    <location>
        <begin position="1"/>
        <end position="26"/>
    </location>
</feature>
<dbReference type="EMBL" id="DS022255">
    <property type="protein sequence ID" value="EWG51196.1"/>
    <property type="molecule type" value="Genomic_DNA"/>
</dbReference>
<evidence type="ECO:0000256" key="1">
    <source>
        <dbReference type="SAM" id="MobiDB-lite"/>
    </source>
</evidence>
<dbReference type="KEGG" id="fvr:FVEG_16765"/>
<feature type="compositionally biased region" description="Basic and acidic residues" evidence="1">
    <location>
        <begin position="9"/>
        <end position="20"/>
    </location>
</feature>
<dbReference type="AlphaFoldDB" id="W7MJG2"/>
<gene>
    <name evidence="2" type="ORF">FVEG_16765</name>
</gene>
<dbReference type="RefSeq" id="XP_018757387.1">
    <property type="nucleotide sequence ID" value="XM_018906000.1"/>
</dbReference>
<name>W7MJG2_GIBM7</name>